<keyword evidence="2" id="KW-1185">Reference proteome</keyword>
<accession>W1PCS2</accession>
<reference evidence="2" key="1">
    <citation type="journal article" date="2013" name="Science">
        <title>The Amborella genome and the evolution of flowering plants.</title>
        <authorList>
            <consortium name="Amborella Genome Project"/>
        </authorList>
    </citation>
    <scope>NUCLEOTIDE SEQUENCE [LARGE SCALE GENOMIC DNA]</scope>
</reference>
<protein>
    <submittedName>
        <fullName evidence="1">Uncharacterized protein</fullName>
    </submittedName>
</protein>
<gene>
    <name evidence="1" type="ORF">AMTR_s00007p00235980</name>
</gene>
<dbReference type="EMBL" id="KI394011">
    <property type="protein sequence ID" value="ERN05431.1"/>
    <property type="molecule type" value="Genomic_DNA"/>
</dbReference>
<sequence>TRHSQERSTPSSKAAAKFVDDRFVVFDSSLLYSSSWSFTYGYGHLGSKSMPSNFPSLKEESSNGLAFNDVCDGPLGSRPLLLFDNSNGWNVNKNKTKRKKKNVEESAAPKCVWEWLNNNNGGLLKSSSSSSSSLSEDDHHQAKKSLRIVEFVVLEFHSHSIRNGGLPMRKFSLWLS</sequence>
<evidence type="ECO:0000313" key="1">
    <source>
        <dbReference type="EMBL" id="ERN05431.1"/>
    </source>
</evidence>
<organism evidence="1 2">
    <name type="scientific">Amborella trichopoda</name>
    <dbReference type="NCBI Taxonomy" id="13333"/>
    <lineage>
        <taxon>Eukaryota</taxon>
        <taxon>Viridiplantae</taxon>
        <taxon>Streptophyta</taxon>
        <taxon>Embryophyta</taxon>
        <taxon>Tracheophyta</taxon>
        <taxon>Spermatophyta</taxon>
        <taxon>Magnoliopsida</taxon>
        <taxon>Amborellales</taxon>
        <taxon>Amborellaceae</taxon>
        <taxon>Amborella</taxon>
    </lineage>
</organism>
<dbReference type="Gramene" id="ERN05431">
    <property type="protein sequence ID" value="ERN05431"/>
    <property type="gene ID" value="AMTR_s00007p00235980"/>
</dbReference>
<feature type="non-terminal residue" evidence="1">
    <location>
        <position position="1"/>
    </location>
</feature>
<evidence type="ECO:0000313" key="2">
    <source>
        <dbReference type="Proteomes" id="UP000017836"/>
    </source>
</evidence>
<proteinExistence type="predicted"/>
<name>W1PCS2_AMBTC</name>
<dbReference type="HOGENOM" id="CLU_1528983_0_0_1"/>
<dbReference type="Proteomes" id="UP000017836">
    <property type="component" value="Unassembled WGS sequence"/>
</dbReference>
<dbReference type="AlphaFoldDB" id="W1PCS2"/>